<organism evidence="1 2">
    <name type="scientific">Pseudozyma hubeiensis (strain SY62)</name>
    <name type="common">Yeast</name>
    <dbReference type="NCBI Taxonomy" id="1305764"/>
    <lineage>
        <taxon>Eukaryota</taxon>
        <taxon>Fungi</taxon>
        <taxon>Dikarya</taxon>
        <taxon>Basidiomycota</taxon>
        <taxon>Ustilaginomycotina</taxon>
        <taxon>Ustilaginomycetes</taxon>
        <taxon>Ustilaginales</taxon>
        <taxon>Ustilaginaceae</taxon>
        <taxon>Pseudozyma</taxon>
    </lineage>
</organism>
<protein>
    <submittedName>
        <fullName evidence="1">Uncharacterized protein</fullName>
    </submittedName>
</protein>
<dbReference type="Proteomes" id="UP000014071">
    <property type="component" value="Unassembled WGS sequence"/>
</dbReference>
<evidence type="ECO:0000313" key="2">
    <source>
        <dbReference type="Proteomes" id="UP000014071"/>
    </source>
</evidence>
<sequence length="92" mass="10405">MSIEAQLHITPYAFPTRNTGRVRHEDCLVDAVLSVMSGTSTMALRGRMRWCSAVKVLMNELWHPILVKETAPWPPCATLLSRCAHQHHMNPV</sequence>
<dbReference type="HOGENOM" id="CLU_2414258_0_0_1"/>
<dbReference type="EMBL" id="DF238811">
    <property type="protein sequence ID" value="GAC97739.1"/>
    <property type="molecule type" value="Genomic_DNA"/>
</dbReference>
<dbReference type="AlphaFoldDB" id="R9P8R7"/>
<gene>
    <name evidence="1" type="ORF">PHSY_005326</name>
</gene>
<reference evidence="2" key="1">
    <citation type="journal article" date="2013" name="Genome Announc.">
        <title>Draft genome sequence of the basidiomycetous yeast-like fungus Pseudozyma hubeiensis SY62, which produces an abundant amount of the biosurfactant mannosylerythritol lipids.</title>
        <authorList>
            <person name="Konishi M."/>
            <person name="Hatada Y."/>
            <person name="Horiuchi J."/>
        </authorList>
    </citation>
    <scope>NUCLEOTIDE SEQUENCE [LARGE SCALE GENOMIC DNA]</scope>
    <source>
        <strain evidence="2">SY62</strain>
    </source>
</reference>
<dbReference type="RefSeq" id="XP_012191326.1">
    <property type="nucleotide sequence ID" value="XM_012335936.1"/>
</dbReference>
<keyword evidence="2" id="KW-1185">Reference proteome</keyword>
<evidence type="ECO:0000313" key="1">
    <source>
        <dbReference type="EMBL" id="GAC97739.1"/>
    </source>
</evidence>
<name>R9P8R7_PSEHS</name>
<accession>R9P8R7</accession>
<proteinExistence type="predicted"/>
<dbReference type="GeneID" id="24110605"/>